<accession>A0A0F8YVK8</accession>
<protein>
    <submittedName>
        <fullName evidence="1">Uncharacterized protein</fullName>
    </submittedName>
</protein>
<dbReference type="AlphaFoldDB" id="A0A0F8YVK8"/>
<sequence>LEIPSSEMIKAMNFFDNILKTVEK</sequence>
<proteinExistence type="predicted"/>
<dbReference type="EMBL" id="LAZR01051295">
    <property type="protein sequence ID" value="KKK85467.1"/>
    <property type="molecule type" value="Genomic_DNA"/>
</dbReference>
<name>A0A0F8YVK8_9ZZZZ</name>
<comment type="caution">
    <text evidence="1">The sequence shown here is derived from an EMBL/GenBank/DDBJ whole genome shotgun (WGS) entry which is preliminary data.</text>
</comment>
<reference evidence="1" key="1">
    <citation type="journal article" date="2015" name="Nature">
        <title>Complex archaea that bridge the gap between prokaryotes and eukaryotes.</title>
        <authorList>
            <person name="Spang A."/>
            <person name="Saw J.H."/>
            <person name="Jorgensen S.L."/>
            <person name="Zaremba-Niedzwiedzka K."/>
            <person name="Martijn J."/>
            <person name="Lind A.E."/>
            <person name="van Eijk R."/>
            <person name="Schleper C."/>
            <person name="Guy L."/>
            <person name="Ettema T.J."/>
        </authorList>
    </citation>
    <scope>NUCLEOTIDE SEQUENCE</scope>
</reference>
<feature type="non-terminal residue" evidence="1">
    <location>
        <position position="1"/>
    </location>
</feature>
<evidence type="ECO:0000313" key="1">
    <source>
        <dbReference type="EMBL" id="KKK85467.1"/>
    </source>
</evidence>
<gene>
    <name evidence="1" type="ORF">LCGC14_2772990</name>
</gene>
<organism evidence="1">
    <name type="scientific">marine sediment metagenome</name>
    <dbReference type="NCBI Taxonomy" id="412755"/>
    <lineage>
        <taxon>unclassified sequences</taxon>
        <taxon>metagenomes</taxon>
        <taxon>ecological metagenomes</taxon>
    </lineage>
</organism>